<dbReference type="InterPro" id="IPR029035">
    <property type="entry name" value="DHS-like_NAD/FAD-binding_dom"/>
</dbReference>
<dbReference type="SUPFAM" id="SSF52467">
    <property type="entry name" value="DHS-like NAD/FAD-binding domain"/>
    <property type="match status" value="1"/>
</dbReference>
<dbReference type="PANTHER" id="PTHR11085">
    <property type="entry name" value="NAD-DEPENDENT PROTEIN DEACYLASE SIRTUIN-5, MITOCHONDRIAL-RELATED"/>
    <property type="match status" value="1"/>
</dbReference>
<dbReference type="PANTHER" id="PTHR11085:SF4">
    <property type="entry name" value="NAD-DEPENDENT PROTEIN DEACYLASE"/>
    <property type="match status" value="1"/>
</dbReference>
<feature type="domain" description="Deacetylase sirtuin-type" evidence="3">
    <location>
        <begin position="1"/>
        <end position="241"/>
    </location>
</feature>
<evidence type="ECO:0000256" key="1">
    <source>
        <dbReference type="ARBA" id="ARBA00022679"/>
    </source>
</evidence>
<name>A0A484H4C7_9ZZZZ</name>
<evidence type="ECO:0000256" key="2">
    <source>
        <dbReference type="ARBA" id="ARBA00023027"/>
    </source>
</evidence>
<dbReference type="GO" id="GO:0017136">
    <property type="term" value="F:histone deacetylase activity, NAD-dependent"/>
    <property type="evidence" value="ECO:0007669"/>
    <property type="project" value="TreeGrafter"/>
</dbReference>
<dbReference type="InterPro" id="IPR003000">
    <property type="entry name" value="Sirtuin"/>
</dbReference>
<dbReference type="EMBL" id="LR026963">
    <property type="protein sequence ID" value="VBB68529.1"/>
    <property type="molecule type" value="Genomic_DNA"/>
</dbReference>
<dbReference type="GO" id="GO:0070403">
    <property type="term" value="F:NAD+ binding"/>
    <property type="evidence" value="ECO:0007669"/>
    <property type="project" value="InterPro"/>
</dbReference>
<dbReference type="Pfam" id="PF02146">
    <property type="entry name" value="SIR2"/>
    <property type="match status" value="1"/>
</dbReference>
<protein>
    <submittedName>
        <fullName evidence="4">NAD-dependent protein deacetylase of SIR2 family</fullName>
    </submittedName>
</protein>
<organism evidence="4">
    <name type="scientific">invertebrate metagenome</name>
    <dbReference type="NCBI Taxonomy" id="1711999"/>
    <lineage>
        <taxon>unclassified sequences</taxon>
        <taxon>metagenomes</taxon>
        <taxon>organismal metagenomes</taxon>
    </lineage>
</organism>
<proteinExistence type="predicted"/>
<sequence>MSLDGKRRIIIFSGAGLSAESGLQTYRDHDGLWEKHRIEDVATADAFAAHPHRVHRFMSDRRQELARVAPNAAHHGMATLQQLYSVVNITQNIDDLLERAGCTEIIHLHGFLPEIRCLACDHVWDIGHTNYDGHPCPRCAGQRTKPNIVLFGDPAPLYQVLHHLFFPAYKEDALTQKDIVVVIGTMGNVVPISHYLWEQKCTKILNNLEDSPFVPASMFDYVFLKPATAAISEIIDVISGL</sequence>
<keyword evidence="2" id="KW-0520">NAD</keyword>
<dbReference type="PROSITE" id="PS50305">
    <property type="entry name" value="SIRTUIN"/>
    <property type="match status" value="1"/>
</dbReference>
<keyword evidence="1" id="KW-0808">Transferase</keyword>
<reference evidence="4" key="1">
    <citation type="submission" date="2018-10" db="EMBL/GenBank/DDBJ databases">
        <authorList>
            <person name="Gruber-Vodicka H."/>
            <person name="Jaeckle O."/>
        </authorList>
    </citation>
    <scope>NUCLEOTIDE SEQUENCE</scope>
</reference>
<evidence type="ECO:0000259" key="3">
    <source>
        <dbReference type="PROSITE" id="PS50305"/>
    </source>
</evidence>
<dbReference type="InterPro" id="IPR050134">
    <property type="entry name" value="NAD-dep_sirtuin_deacylases"/>
</dbReference>
<dbReference type="InterPro" id="IPR026590">
    <property type="entry name" value="Ssirtuin_cat_dom"/>
</dbReference>
<dbReference type="Gene3D" id="3.30.1600.10">
    <property type="entry name" value="SIR2/SIRT2 'Small Domain"/>
    <property type="match status" value="1"/>
</dbReference>
<dbReference type="AlphaFoldDB" id="A0A484H4C7"/>
<dbReference type="InterPro" id="IPR026591">
    <property type="entry name" value="Sirtuin_cat_small_dom_sf"/>
</dbReference>
<accession>A0A484H4C7</accession>
<evidence type="ECO:0000313" key="4">
    <source>
        <dbReference type="EMBL" id="VBB68529.1"/>
    </source>
</evidence>
<gene>
    <name evidence="4" type="ORF">RIEGSTA812A_PEG_2</name>
</gene>
<dbReference type="Gene3D" id="3.40.50.1220">
    <property type="entry name" value="TPP-binding domain"/>
    <property type="match status" value="1"/>
</dbReference>